<reference evidence="2 3" key="1">
    <citation type="journal article" date="2015" name="Genome Announc.">
        <title>Expanding the biotechnology potential of lactobacilli through comparative genomics of 213 strains and associated genera.</title>
        <authorList>
            <person name="Sun Z."/>
            <person name="Harris H.M."/>
            <person name="McCann A."/>
            <person name="Guo C."/>
            <person name="Argimon S."/>
            <person name="Zhang W."/>
            <person name="Yang X."/>
            <person name="Jeffery I.B."/>
            <person name="Cooney J.C."/>
            <person name="Kagawa T.F."/>
            <person name="Liu W."/>
            <person name="Song Y."/>
            <person name="Salvetti E."/>
            <person name="Wrobel A."/>
            <person name="Rasinkangas P."/>
            <person name="Parkhill J."/>
            <person name="Rea M.C."/>
            <person name="O'Sullivan O."/>
            <person name="Ritari J."/>
            <person name="Douillard F.P."/>
            <person name="Paul Ross R."/>
            <person name="Yang R."/>
            <person name="Briner A.E."/>
            <person name="Felis G.E."/>
            <person name="de Vos W.M."/>
            <person name="Barrangou R."/>
            <person name="Klaenhammer T.R."/>
            <person name="Caufield P.W."/>
            <person name="Cui Y."/>
            <person name="Zhang H."/>
            <person name="O'Toole P.W."/>
        </authorList>
    </citation>
    <scope>NUCLEOTIDE SEQUENCE [LARGE SCALE GENOMIC DNA]</scope>
    <source>
        <strain evidence="2 3">DSM 21116</strain>
    </source>
</reference>
<proteinExistence type="predicted"/>
<keyword evidence="3" id="KW-1185">Reference proteome</keyword>
<feature type="region of interest" description="Disordered" evidence="1">
    <location>
        <begin position="211"/>
        <end position="235"/>
    </location>
</feature>
<evidence type="ECO:0000313" key="2">
    <source>
        <dbReference type="EMBL" id="KRM92065.1"/>
    </source>
</evidence>
<dbReference type="STRING" id="1423729.FC80_GL000246"/>
<dbReference type="PATRIC" id="fig|1423729.3.peg.247"/>
<dbReference type="AlphaFoldDB" id="A0A0R2CKF7"/>
<evidence type="ECO:0000313" key="3">
    <source>
        <dbReference type="Proteomes" id="UP000051131"/>
    </source>
</evidence>
<accession>A0A0R2CKF7</accession>
<dbReference type="Proteomes" id="UP000051131">
    <property type="component" value="Unassembled WGS sequence"/>
</dbReference>
<dbReference type="EMBL" id="AYZE01000008">
    <property type="protein sequence ID" value="KRM92065.1"/>
    <property type="molecule type" value="Genomic_DNA"/>
</dbReference>
<dbReference type="RefSeq" id="WP_057828533.1">
    <property type="nucleotide sequence ID" value="NZ_AYZE01000008.1"/>
</dbReference>
<comment type="caution">
    <text evidence="2">The sequence shown here is derived from an EMBL/GenBank/DDBJ whole genome shotgun (WGS) entry which is preliminary data.</text>
</comment>
<sequence>MSKKAWLVITLFIAVIFIGYGYTKHIETTQYYNNAMDAGEQAITTANYSRAENHFRNALKKRANDGSANAHIQQLENYKKGLADIKKQNYSTAITNFKKVTKLTNGSQTLLLRAVSKEVELKEVVHELTIFNKVYKRAKVLATNYEYTASNTKLAVILGYGNITQPYYQDIRKKAKNLEHTNNQVLARLGYHISSTDESSEKKLATDILPTIPASKNNSSSSSSQKITDEQIRKARKEIEGQGINVKAFSDEDVKEVIEHAREQNMTVSEVAREFK</sequence>
<evidence type="ECO:0000256" key="1">
    <source>
        <dbReference type="SAM" id="MobiDB-lite"/>
    </source>
</evidence>
<protein>
    <submittedName>
        <fullName evidence="2">Uncharacterized protein</fullName>
    </submittedName>
</protein>
<gene>
    <name evidence="2" type="ORF">FC80_GL000246</name>
</gene>
<feature type="compositionally biased region" description="Low complexity" evidence="1">
    <location>
        <begin position="215"/>
        <end position="224"/>
    </location>
</feature>
<organism evidence="2 3">
    <name type="scientific">Liquorilactobacillus cacaonum DSM 21116</name>
    <dbReference type="NCBI Taxonomy" id="1423729"/>
    <lineage>
        <taxon>Bacteria</taxon>
        <taxon>Bacillati</taxon>
        <taxon>Bacillota</taxon>
        <taxon>Bacilli</taxon>
        <taxon>Lactobacillales</taxon>
        <taxon>Lactobacillaceae</taxon>
        <taxon>Liquorilactobacillus</taxon>
    </lineage>
</organism>
<dbReference type="OrthoDB" id="2249726at2"/>
<name>A0A0R2CKF7_9LACO</name>